<organism evidence="8 9">
    <name type="scientific">Ideonella livida</name>
    <dbReference type="NCBI Taxonomy" id="2707176"/>
    <lineage>
        <taxon>Bacteria</taxon>
        <taxon>Pseudomonadati</taxon>
        <taxon>Pseudomonadota</taxon>
        <taxon>Betaproteobacteria</taxon>
        <taxon>Burkholderiales</taxon>
        <taxon>Sphaerotilaceae</taxon>
        <taxon>Ideonella</taxon>
    </lineage>
</organism>
<dbReference type="InterPro" id="IPR011711">
    <property type="entry name" value="GntR_C"/>
</dbReference>
<feature type="domain" description="HTH gntR-type" evidence="7">
    <location>
        <begin position="16"/>
        <end position="84"/>
    </location>
</feature>
<evidence type="ECO:0000256" key="4">
    <source>
        <dbReference type="ARBA" id="ARBA00023163"/>
    </source>
</evidence>
<dbReference type="SMART" id="SM00895">
    <property type="entry name" value="FCD"/>
    <property type="match status" value="1"/>
</dbReference>
<dbReference type="PANTHER" id="PTHR43537">
    <property type="entry name" value="TRANSCRIPTIONAL REGULATOR, GNTR FAMILY"/>
    <property type="match status" value="1"/>
</dbReference>
<dbReference type="SMART" id="SM00345">
    <property type="entry name" value="HTH_GNTR"/>
    <property type="match status" value="1"/>
</dbReference>
<protein>
    <recommendedName>
        <fullName evidence="6">Pyruvate dehydrogenase complex repressor</fullName>
    </recommendedName>
</protein>
<dbReference type="Gene3D" id="1.10.10.10">
    <property type="entry name" value="Winged helix-like DNA-binding domain superfamily/Winged helix DNA-binding domain"/>
    <property type="match status" value="1"/>
</dbReference>
<dbReference type="CDD" id="cd07377">
    <property type="entry name" value="WHTH_GntR"/>
    <property type="match status" value="1"/>
</dbReference>
<evidence type="ECO:0000313" key="9">
    <source>
        <dbReference type="Proteomes" id="UP000484255"/>
    </source>
</evidence>
<dbReference type="Gene3D" id="1.20.120.530">
    <property type="entry name" value="GntR ligand-binding domain-like"/>
    <property type="match status" value="1"/>
</dbReference>
<comment type="function">
    <text evidence="5">Transcriptional repressor for the pyruvate dehydrogenase complex genes aceEF and lpd.</text>
</comment>
<reference evidence="8 9" key="1">
    <citation type="submission" date="2020-02" db="EMBL/GenBank/DDBJ databases">
        <title>Ideonella bacterium strain TBM-1.</title>
        <authorList>
            <person name="Chen W.-M."/>
        </authorList>
    </citation>
    <scope>NUCLEOTIDE SEQUENCE [LARGE SCALE GENOMIC DNA]</scope>
    <source>
        <strain evidence="8 9">TBM-1</strain>
    </source>
</reference>
<sequence>MPDSATRAPLKPLNVTRLSDQIVQRLESMLLEGSFKAGDQLPPERQLAEELGVSRPSLREALQKLIARGLLTARQGGGTFVTDRLGASFAEPWKDLVGSHPELQRDVLDFRRMLEGTVAEMAAERATDADLERLSTLMAQMEEAHQQGVLSRTSAIDAHFHQALADAAHNALLTHLSASLLTMLQSHVHDNIANLFAVGTVSAQLLDQHRAVWEAVRARAPAQARAAAVAHIDFVDRTLESLREEAVRRERAHRRATP</sequence>
<dbReference type="PROSITE" id="PS50949">
    <property type="entry name" value="HTH_GNTR"/>
    <property type="match status" value="1"/>
</dbReference>
<evidence type="ECO:0000256" key="3">
    <source>
        <dbReference type="ARBA" id="ARBA00023125"/>
    </source>
</evidence>
<dbReference type="PANTHER" id="PTHR43537:SF34">
    <property type="entry name" value="PYRUVATE DEHYDROGENASE COMPLEX REPRESSOR"/>
    <property type="match status" value="1"/>
</dbReference>
<dbReference type="Proteomes" id="UP000484255">
    <property type="component" value="Unassembled WGS sequence"/>
</dbReference>
<dbReference type="PRINTS" id="PR00035">
    <property type="entry name" value="HTHGNTR"/>
</dbReference>
<dbReference type="GO" id="GO:0003700">
    <property type="term" value="F:DNA-binding transcription factor activity"/>
    <property type="evidence" value="ECO:0007669"/>
    <property type="project" value="InterPro"/>
</dbReference>
<evidence type="ECO:0000256" key="2">
    <source>
        <dbReference type="ARBA" id="ARBA00023015"/>
    </source>
</evidence>
<dbReference type="InterPro" id="IPR000524">
    <property type="entry name" value="Tscrpt_reg_HTH_GntR"/>
</dbReference>
<dbReference type="SUPFAM" id="SSF48008">
    <property type="entry name" value="GntR ligand-binding domain-like"/>
    <property type="match status" value="1"/>
</dbReference>
<dbReference type="GO" id="GO:0003677">
    <property type="term" value="F:DNA binding"/>
    <property type="evidence" value="ECO:0007669"/>
    <property type="project" value="UniProtKB-KW"/>
</dbReference>
<proteinExistence type="predicted"/>
<dbReference type="RefSeq" id="WP_163456231.1">
    <property type="nucleotide sequence ID" value="NZ_JAAGOH010000003.1"/>
</dbReference>
<dbReference type="SUPFAM" id="SSF46785">
    <property type="entry name" value="Winged helix' DNA-binding domain"/>
    <property type="match status" value="1"/>
</dbReference>
<dbReference type="EMBL" id="JAAGOH010000003">
    <property type="protein sequence ID" value="NDY90376.1"/>
    <property type="molecule type" value="Genomic_DNA"/>
</dbReference>
<accession>A0A7C9PF66</accession>
<evidence type="ECO:0000259" key="7">
    <source>
        <dbReference type="PROSITE" id="PS50949"/>
    </source>
</evidence>
<dbReference type="InterPro" id="IPR036388">
    <property type="entry name" value="WH-like_DNA-bd_sf"/>
</dbReference>
<dbReference type="Pfam" id="PF07729">
    <property type="entry name" value="FCD"/>
    <property type="match status" value="1"/>
</dbReference>
<evidence type="ECO:0000256" key="1">
    <source>
        <dbReference type="ARBA" id="ARBA00022491"/>
    </source>
</evidence>
<keyword evidence="1" id="KW-0678">Repressor</keyword>
<keyword evidence="3" id="KW-0238">DNA-binding</keyword>
<evidence type="ECO:0000256" key="6">
    <source>
        <dbReference type="ARBA" id="ARBA00039592"/>
    </source>
</evidence>
<dbReference type="Pfam" id="PF00392">
    <property type="entry name" value="GntR"/>
    <property type="match status" value="1"/>
</dbReference>
<evidence type="ECO:0000256" key="5">
    <source>
        <dbReference type="ARBA" id="ARBA00037357"/>
    </source>
</evidence>
<keyword evidence="4" id="KW-0804">Transcription</keyword>
<keyword evidence="9" id="KW-1185">Reference proteome</keyword>
<name>A0A7C9PF66_9BURK</name>
<keyword evidence="2" id="KW-0805">Transcription regulation</keyword>
<dbReference type="AlphaFoldDB" id="A0A7C9PF66"/>
<evidence type="ECO:0000313" key="8">
    <source>
        <dbReference type="EMBL" id="NDY90376.1"/>
    </source>
</evidence>
<dbReference type="InterPro" id="IPR036390">
    <property type="entry name" value="WH_DNA-bd_sf"/>
</dbReference>
<gene>
    <name evidence="8" type="ORF">G3A44_04100</name>
</gene>
<comment type="caution">
    <text evidence="8">The sequence shown here is derived from an EMBL/GenBank/DDBJ whole genome shotgun (WGS) entry which is preliminary data.</text>
</comment>
<dbReference type="InterPro" id="IPR008920">
    <property type="entry name" value="TF_FadR/GntR_C"/>
</dbReference>